<keyword evidence="3" id="KW-1185">Reference proteome</keyword>
<reference evidence="2 3" key="1">
    <citation type="submission" date="2023-07" db="EMBL/GenBank/DDBJ databases">
        <title>Sequencing the genomes of 1000 actinobacteria strains.</title>
        <authorList>
            <person name="Klenk H.-P."/>
        </authorList>
    </citation>
    <scope>NUCLEOTIDE SEQUENCE [LARGE SCALE GENOMIC DNA]</scope>
    <source>
        <strain evidence="2 3">DSM 45554</strain>
    </source>
</reference>
<dbReference type="EMBL" id="JAVDYE010000001">
    <property type="protein sequence ID" value="MDR7382683.1"/>
    <property type="molecule type" value="Genomic_DNA"/>
</dbReference>
<evidence type="ECO:0000313" key="3">
    <source>
        <dbReference type="Proteomes" id="UP001183585"/>
    </source>
</evidence>
<dbReference type="RefSeq" id="WP_274997796.1">
    <property type="nucleotide sequence ID" value="NZ_JAJQQP010000018.1"/>
</dbReference>
<gene>
    <name evidence="2" type="ORF">J2S48_002198</name>
</gene>
<dbReference type="Proteomes" id="UP001183585">
    <property type="component" value="Unassembled WGS sequence"/>
</dbReference>
<protein>
    <submittedName>
        <fullName evidence="2">Uncharacterized protein</fullName>
    </submittedName>
</protein>
<comment type="caution">
    <text evidence="2">The sequence shown here is derived from an EMBL/GenBank/DDBJ whole genome shotgun (WGS) entry which is preliminary data.</text>
</comment>
<name>A0ABU2CMX7_9MICO</name>
<proteinExistence type="predicted"/>
<keyword evidence="1" id="KW-1133">Transmembrane helix</keyword>
<evidence type="ECO:0000256" key="1">
    <source>
        <dbReference type="SAM" id="Phobius"/>
    </source>
</evidence>
<evidence type="ECO:0000313" key="2">
    <source>
        <dbReference type="EMBL" id="MDR7382683.1"/>
    </source>
</evidence>
<accession>A0ABU2CMX7</accession>
<sequence>MDTSTRSATIDTITPLRRNLMRACYLLMVVGLALVAWPRLLTSGFDRPLIEGTFDAVLCALQLLSVVGLFAPVRMAAMLVFEVLWKAIWVLVVAVPMLWSGGLTTEASETLFAFSFAVPFVFIIPWRALARDLLRGREPWRAASTAK</sequence>
<keyword evidence="1" id="KW-0472">Membrane</keyword>
<keyword evidence="1" id="KW-0812">Transmembrane</keyword>
<organism evidence="2 3">
    <name type="scientific">Promicromonospora iranensis</name>
    <dbReference type="NCBI Taxonomy" id="1105144"/>
    <lineage>
        <taxon>Bacteria</taxon>
        <taxon>Bacillati</taxon>
        <taxon>Actinomycetota</taxon>
        <taxon>Actinomycetes</taxon>
        <taxon>Micrococcales</taxon>
        <taxon>Promicromonosporaceae</taxon>
        <taxon>Promicromonospora</taxon>
    </lineage>
</organism>
<feature type="transmembrane region" description="Helical" evidence="1">
    <location>
        <begin position="111"/>
        <end position="129"/>
    </location>
</feature>
<feature type="transmembrane region" description="Helical" evidence="1">
    <location>
        <begin position="20"/>
        <end position="40"/>
    </location>
</feature>
<feature type="transmembrane region" description="Helical" evidence="1">
    <location>
        <begin position="83"/>
        <end position="99"/>
    </location>
</feature>
<feature type="transmembrane region" description="Helical" evidence="1">
    <location>
        <begin position="52"/>
        <end position="71"/>
    </location>
</feature>